<accession>A0ABT3T567</accession>
<keyword evidence="1" id="KW-0472">Membrane</keyword>
<organism evidence="3 4">
    <name type="scientific">Candidatus Marimicrobium litorale</name>
    <dbReference type="NCBI Taxonomy" id="2518991"/>
    <lineage>
        <taxon>Bacteria</taxon>
        <taxon>Pseudomonadati</taxon>
        <taxon>Pseudomonadota</taxon>
        <taxon>Gammaproteobacteria</taxon>
        <taxon>Cellvibrionales</taxon>
        <taxon>Halieaceae</taxon>
        <taxon>Marimicrobium</taxon>
    </lineage>
</organism>
<evidence type="ECO:0000259" key="2">
    <source>
        <dbReference type="Pfam" id="PF02254"/>
    </source>
</evidence>
<protein>
    <submittedName>
        <fullName evidence="3">Potassium transporter TrkA</fullName>
    </submittedName>
</protein>
<sequence>MSGSSLQKSKFPWRPAGALFFFAAALIGFASGVSVTERPEVAGASLLTQAYYSLSLFVVGGVDLGTPYGGPLFGRVLVWISYFGAPILAASTLIGALLRALAPQSWKLRRIKNHVVIVGAGELSLSYLRVLRRHSPNIPVVVVSRETPEQSVLDEFEQGLGAVTVVGDITHEFFLRQLHVERAHKILLLADNSLRSYEAASTLLAMVPGIGERIVIHCVRLRFMRAMQNTLVSRSCETFNTYHLAAKGLVRDRMLQQFRETRDKDVVIIAGFGRFGQTILEELQRDAADELETVAILERDAHRRILVAEEQMSFDEGYRREVFEGDISHPEVWQRVQDEIDIKPDGENAAFVLGTGLEEDNLRTALWIRRKYPRAMVIARSSRKSRFASDVAAENGFISISINQLVEENIPTSWIEFTN</sequence>
<dbReference type="SUPFAM" id="SSF51735">
    <property type="entry name" value="NAD(P)-binding Rossmann-fold domains"/>
    <property type="match status" value="2"/>
</dbReference>
<evidence type="ECO:0000256" key="1">
    <source>
        <dbReference type="SAM" id="Phobius"/>
    </source>
</evidence>
<dbReference type="Proteomes" id="UP001143304">
    <property type="component" value="Unassembled WGS sequence"/>
</dbReference>
<name>A0ABT3T567_9GAMM</name>
<gene>
    <name evidence="3" type="ORF">EYC82_08680</name>
</gene>
<feature type="transmembrane region" description="Helical" evidence="1">
    <location>
        <begin position="76"/>
        <end position="102"/>
    </location>
</feature>
<dbReference type="RefSeq" id="WP_279249149.1">
    <property type="nucleotide sequence ID" value="NZ_SHNO01000001.1"/>
</dbReference>
<evidence type="ECO:0000313" key="3">
    <source>
        <dbReference type="EMBL" id="MCX2977428.1"/>
    </source>
</evidence>
<dbReference type="Pfam" id="PF02254">
    <property type="entry name" value="TrkA_N"/>
    <property type="match status" value="2"/>
</dbReference>
<dbReference type="PANTHER" id="PTHR43833:SF11">
    <property type="entry name" value="VOLTAGE-GATED POTASSIUM CHANNEL KCH"/>
    <property type="match status" value="1"/>
</dbReference>
<comment type="caution">
    <text evidence="3">The sequence shown here is derived from an EMBL/GenBank/DDBJ whole genome shotgun (WGS) entry which is preliminary data.</text>
</comment>
<dbReference type="InterPro" id="IPR036291">
    <property type="entry name" value="NAD(P)-bd_dom_sf"/>
</dbReference>
<reference evidence="3" key="1">
    <citation type="submission" date="2019-02" db="EMBL/GenBank/DDBJ databases">
        <authorList>
            <person name="Li S.-H."/>
        </authorList>
    </citation>
    <scope>NUCLEOTIDE SEQUENCE</scope>
    <source>
        <strain evidence="3">IMCC11814</strain>
    </source>
</reference>
<dbReference type="PANTHER" id="PTHR43833">
    <property type="entry name" value="POTASSIUM CHANNEL PROTEIN 2-RELATED-RELATED"/>
    <property type="match status" value="1"/>
</dbReference>
<feature type="domain" description="RCK N-terminal" evidence="2">
    <location>
        <begin position="267"/>
        <end position="385"/>
    </location>
</feature>
<evidence type="ECO:0000313" key="4">
    <source>
        <dbReference type="Proteomes" id="UP001143304"/>
    </source>
</evidence>
<dbReference type="InterPro" id="IPR003148">
    <property type="entry name" value="RCK_N"/>
</dbReference>
<keyword evidence="1" id="KW-1133">Transmembrane helix</keyword>
<feature type="domain" description="RCK N-terminal" evidence="2">
    <location>
        <begin position="115"/>
        <end position="216"/>
    </location>
</feature>
<dbReference type="Gene3D" id="3.40.50.720">
    <property type="entry name" value="NAD(P)-binding Rossmann-like Domain"/>
    <property type="match status" value="2"/>
</dbReference>
<keyword evidence="4" id="KW-1185">Reference proteome</keyword>
<proteinExistence type="predicted"/>
<dbReference type="InterPro" id="IPR050721">
    <property type="entry name" value="Trk_Ktr_HKT_K-transport"/>
</dbReference>
<keyword evidence="1" id="KW-0812">Transmembrane</keyword>
<dbReference type="EMBL" id="SHNO01000001">
    <property type="protein sequence ID" value="MCX2977428.1"/>
    <property type="molecule type" value="Genomic_DNA"/>
</dbReference>